<protein>
    <submittedName>
        <fullName evidence="1">Uncharacterized protein</fullName>
    </submittedName>
</protein>
<organism evidence="1 2">
    <name type="scientific">Paraburkholderia silviterrae</name>
    <dbReference type="NCBI Taxonomy" id="2528715"/>
    <lineage>
        <taxon>Bacteria</taxon>
        <taxon>Pseudomonadati</taxon>
        <taxon>Pseudomonadota</taxon>
        <taxon>Betaproteobacteria</taxon>
        <taxon>Burkholderiales</taxon>
        <taxon>Burkholderiaceae</taxon>
        <taxon>Paraburkholderia</taxon>
    </lineage>
</organism>
<evidence type="ECO:0000313" key="2">
    <source>
        <dbReference type="Proteomes" id="UP000295722"/>
    </source>
</evidence>
<proteinExistence type="predicted"/>
<reference evidence="1 2" key="1">
    <citation type="submission" date="2019-03" db="EMBL/GenBank/DDBJ databases">
        <title>Paraburkholderia sp. 4M-K11, isolated from subtropical forest soil.</title>
        <authorList>
            <person name="Gao Z.-H."/>
            <person name="Qiu L.-H."/>
        </authorList>
    </citation>
    <scope>NUCLEOTIDE SEQUENCE [LARGE SCALE GENOMIC DNA]</scope>
    <source>
        <strain evidence="1 2">4M-K11</strain>
    </source>
</reference>
<dbReference type="EMBL" id="SMRP01000001">
    <property type="protein sequence ID" value="TDG25861.1"/>
    <property type="molecule type" value="Genomic_DNA"/>
</dbReference>
<evidence type="ECO:0000313" key="1">
    <source>
        <dbReference type="EMBL" id="TDG25861.1"/>
    </source>
</evidence>
<gene>
    <name evidence="1" type="ORF">EYW47_00375</name>
</gene>
<comment type="caution">
    <text evidence="1">The sequence shown here is derived from an EMBL/GenBank/DDBJ whole genome shotgun (WGS) entry which is preliminary data.</text>
</comment>
<keyword evidence="2" id="KW-1185">Reference proteome</keyword>
<dbReference type="AlphaFoldDB" id="A0A4R5MF34"/>
<dbReference type="Proteomes" id="UP000295722">
    <property type="component" value="Unassembled WGS sequence"/>
</dbReference>
<sequence>MTQDKPVILFQVHVMDTDAGHEIPIGPAMDRQEPLEDFCEQTNLAILRKKITGWRDAHIVSFVKETH</sequence>
<name>A0A4R5MF34_9BURK</name>
<dbReference type="RefSeq" id="WP_133192913.1">
    <property type="nucleotide sequence ID" value="NZ_JBHUCW010000015.1"/>
</dbReference>
<accession>A0A4R5MF34</accession>